<comment type="subcellular location">
    <subcellularLocation>
        <location evidence="1">Secreted</location>
    </subcellularLocation>
</comment>
<feature type="signal peptide" evidence="4">
    <location>
        <begin position="1"/>
        <end position="19"/>
    </location>
</feature>
<name>A0A3M7PJ67_BRAPC</name>
<reference evidence="6 7" key="1">
    <citation type="journal article" date="2018" name="Sci. Rep.">
        <title>Genomic signatures of local adaptation to the degree of environmental predictability in rotifers.</title>
        <authorList>
            <person name="Franch-Gras L."/>
            <person name="Hahn C."/>
            <person name="Garcia-Roger E.M."/>
            <person name="Carmona M.J."/>
            <person name="Serra M."/>
            <person name="Gomez A."/>
        </authorList>
    </citation>
    <scope>NUCLEOTIDE SEQUENCE [LARGE SCALE GENOMIC DNA]</scope>
    <source>
        <strain evidence="6">HYR1</strain>
    </source>
</reference>
<gene>
    <name evidence="6" type="ORF">BpHYR1_012559</name>
</gene>
<dbReference type="InterPro" id="IPR056861">
    <property type="entry name" value="HMCN1-like_VWA"/>
</dbReference>
<dbReference type="EMBL" id="REGN01010439">
    <property type="protein sequence ID" value="RMZ99043.1"/>
    <property type="molecule type" value="Genomic_DNA"/>
</dbReference>
<evidence type="ECO:0000256" key="3">
    <source>
        <dbReference type="ARBA" id="ARBA00022729"/>
    </source>
</evidence>
<dbReference type="Proteomes" id="UP000276133">
    <property type="component" value="Unassembled WGS sequence"/>
</dbReference>
<evidence type="ECO:0000256" key="1">
    <source>
        <dbReference type="ARBA" id="ARBA00004613"/>
    </source>
</evidence>
<keyword evidence="2" id="KW-0964">Secreted</keyword>
<dbReference type="OrthoDB" id="301415at2759"/>
<comment type="caution">
    <text evidence="6">The sequence shown here is derived from an EMBL/GenBank/DDBJ whole genome shotgun (WGS) entry which is preliminary data.</text>
</comment>
<protein>
    <recommendedName>
        <fullName evidence="5">Hemicentin-1-like von Willebrand factor A domain-containing protein</fullName>
    </recommendedName>
</protein>
<sequence length="520" mass="58968">MKILVLNLSLIISLNCCGAFLIDEHQQLCRNSIFKAAASIFHLPLDDYDNAADLFSAAFGPIPVGIDLTSAVVYTTKPFEKTLAEIESYLYELPLTITEPSFFWNQENIQPSIDKLYQIYNSFYAQMIGFNLDYMRRDLAKMIFMVQGFYVRSNWIENGNIDVGLFLLDVTELAPTGLRGQYTNGKDLATSPDHELAKSLASLTARKLFDGIKEAIVHEIEAKINQLTANGGGDSPELCFSGLIQVLNNLEENSFAEIFVYTDADAKDASASSEILHEVLKVNDTRTLVFSVDQSVFETKLTVIGSECEVNVYGPNGLEIRPELTTNIGVEKYTPFQQSWSIFGASSTNTPSIHQMEIYDEYGSLFSRVSLVKNSNFKYYAKSLRIPAFDFRIKLIGEDLSKLKYERMDPRTFRVSTLIVKAVLKSIKDDLYSIEYEINNFGSETRDIVVNVEFCDDFSVDSFYLDRKFYVNQLDYFSDVVILKNVSKNSKLFTVKLIFKDSRTGKSIVTKVIDMNYFKF</sequence>
<keyword evidence="3 4" id="KW-0732">Signal</keyword>
<organism evidence="6 7">
    <name type="scientific">Brachionus plicatilis</name>
    <name type="common">Marine rotifer</name>
    <name type="synonym">Brachionus muelleri</name>
    <dbReference type="NCBI Taxonomy" id="10195"/>
    <lineage>
        <taxon>Eukaryota</taxon>
        <taxon>Metazoa</taxon>
        <taxon>Spiralia</taxon>
        <taxon>Gnathifera</taxon>
        <taxon>Rotifera</taxon>
        <taxon>Eurotatoria</taxon>
        <taxon>Monogononta</taxon>
        <taxon>Pseudotrocha</taxon>
        <taxon>Ploima</taxon>
        <taxon>Brachionidae</taxon>
        <taxon>Brachionus</taxon>
    </lineage>
</organism>
<dbReference type="Pfam" id="PF25106">
    <property type="entry name" value="VWA_4"/>
    <property type="match status" value="1"/>
</dbReference>
<evidence type="ECO:0000313" key="7">
    <source>
        <dbReference type="Proteomes" id="UP000276133"/>
    </source>
</evidence>
<evidence type="ECO:0000256" key="2">
    <source>
        <dbReference type="ARBA" id="ARBA00022525"/>
    </source>
</evidence>
<evidence type="ECO:0000259" key="5">
    <source>
        <dbReference type="Pfam" id="PF25106"/>
    </source>
</evidence>
<feature type="domain" description="Hemicentin-1-like von Willebrand factor A" evidence="5">
    <location>
        <begin position="219"/>
        <end position="285"/>
    </location>
</feature>
<accession>A0A3M7PJ67</accession>
<keyword evidence="7" id="KW-1185">Reference proteome</keyword>
<evidence type="ECO:0000256" key="4">
    <source>
        <dbReference type="SAM" id="SignalP"/>
    </source>
</evidence>
<feature type="chain" id="PRO_5018152355" description="Hemicentin-1-like von Willebrand factor A domain-containing protein" evidence="4">
    <location>
        <begin position="20"/>
        <end position="520"/>
    </location>
</feature>
<evidence type="ECO:0000313" key="6">
    <source>
        <dbReference type="EMBL" id="RMZ99043.1"/>
    </source>
</evidence>
<proteinExistence type="predicted"/>
<dbReference type="AlphaFoldDB" id="A0A3M7PJ67"/>